<evidence type="ECO:0000313" key="2">
    <source>
        <dbReference type="Proteomes" id="UP000233551"/>
    </source>
</evidence>
<dbReference type="EMBL" id="PGOL01002262">
    <property type="protein sequence ID" value="PKI49210.1"/>
    <property type="molecule type" value="Genomic_DNA"/>
</dbReference>
<gene>
    <name evidence="1" type="ORF">CRG98_030399</name>
</gene>
<keyword evidence="2" id="KW-1185">Reference proteome</keyword>
<organism evidence="1 2">
    <name type="scientific">Punica granatum</name>
    <name type="common">Pomegranate</name>
    <dbReference type="NCBI Taxonomy" id="22663"/>
    <lineage>
        <taxon>Eukaryota</taxon>
        <taxon>Viridiplantae</taxon>
        <taxon>Streptophyta</taxon>
        <taxon>Embryophyta</taxon>
        <taxon>Tracheophyta</taxon>
        <taxon>Spermatophyta</taxon>
        <taxon>Magnoliopsida</taxon>
        <taxon>eudicotyledons</taxon>
        <taxon>Gunneridae</taxon>
        <taxon>Pentapetalae</taxon>
        <taxon>rosids</taxon>
        <taxon>malvids</taxon>
        <taxon>Myrtales</taxon>
        <taxon>Lythraceae</taxon>
        <taxon>Punica</taxon>
    </lineage>
</organism>
<accession>A0A2I0IZV0</accession>
<dbReference type="Proteomes" id="UP000233551">
    <property type="component" value="Unassembled WGS sequence"/>
</dbReference>
<proteinExistence type="predicted"/>
<comment type="caution">
    <text evidence="1">The sequence shown here is derived from an EMBL/GenBank/DDBJ whole genome shotgun (WGS) entry which is preliminary data.</text>
</comment>
<evidence type="ECO:0000313" key="1">
    <source>
        <dbReference type="EMBL" id="PKI49210.1"/>
    </source>
</evidence>
<dbReference type="AlphaFoldDB" id="A0A2I0IZV0"/>
<reference evidence="1 2" key="1">
    <citation type="submission" date="2017-11" db="EMBL/GenBank/DDBJ databases">
        <title>De-novo sequencing of pomegranate (Punica granatum L.) genome.</title>
        <authorList>
            <person name="Akparov Z."/>
            <person name="Amiraslanov A."/>
            <person name="Hajiyeva S."/>
            <person name="Abbasov M."/>
            <person name="Kaur K."/>
            <person name="Hamwieh A."/>
            <person name="Solovyev V."/>
            <person name="Salamov A."/>
            <person name="Braich B."/>
            <person name="Kosarev P."/>
            <person name="Mahmoud A."/>
            <person name="Hajiyev E."/>
            <person name="Babayeva S."/>
            <person name="Izzatullayeva V."/>
            <person name="Mammadov A."/>
            <person name="Mammadov A."/>
            <person name="Sharifova S."/>
            <person name="Ojaghi J."/>
            <person name="Eynullazada K."/>
            <person name="Bayramov B."/>
            <person name="Abdulazimova A."/>
            <person name="Shahmuradov I."/>
        </authorList>
    </citation>
    <scope>NUCLEOTIDE SEQUENCE [LARGE SCALE GENOMIC DNA]</scope>
    <source>
        <strain evidence="2">cv. AG2017</strain>
        <tissue evidence="1">Leaf</tissue>
    </source>
</reference>
<name>A0A2I0IZV0_PUNGR</name>
<protein>
    <submittedName>
        <fullName evidence="1">Uncharacterized protein</fullName>
    </submittedName>
</protein>
<sequence>MAVDLGFGNPISKAFQIGLSCQNPSNTSHTTLGCQGVKKSKNNQSVLAQHEETARLPNRVEISDRLCSFLANWVDPRPFSPNNHTITSGGNSGHDTEDLFRSLSVRSTESLAFSGFLHNPGRSRELVDTCYGPRWPHCDVSLF</sequence>